<keyword evidence="2" id="KW-0934">Plastid</keyword>
<evidence type="ECO:0000259" key="3">
    <source>
        <dbReference type="Pfam" id="PF04755"/>
    </source>
</evidence>
<dbReference type="InterPro" id="IPR006843">
    <property type="entry name" value="PAP/fibrillin_dom"/>
</dbReference>
<proteinExistence type="predicted"/>
<dbReference type="EMBL" id="JALJOQ010000001">
    <property type="protein sequence ID" value="KAK9814967.1"/>
    <property type="molecule type" value="Genomic_DNA"/>
</dbReference>
<feature type="domain" description="Plastid lipid-associated protein/fibrillin conserved" evidence="3">
    <location>
        <begin position="40"/>
        <end position="234"/>
    </location>
</feature>
<reference evidence="4 5" key="1">
    <citation type="journal article" date="2024" name="Nat. Commun.">
        <title>Phylogenomics reveals the evolutionary origins of lichenization in chlorophyte algae.</title>
        <authorList>
            <person name="Puginier C."/>
            <person name="Libourel C."/>
            <person name="Otte J."/>
            <person name="Skaloud P."/>
            <person name="Haon M."/>
            <person name="Grisel S."/>
            <person name="Petersen M."/>
            <person name="Berrin J.G."/>
            <person name="Delaux P.M."/>
            <person name="Dal Grande F."/>
            <person name="Keller J."/>
        </authorList>
    </citation>
    <scope>NUCLEOTIDE SEQUENCE [LARGE SCALE GENOMIC DNA]</scope>
    <source>
        <strain evidence="4 5">SAG 2036</strain>
    </source>
</reference>
<sequence>MRLLSSQALLCTQSGLQTGRLSVCVRCAALGTSSAQERKALKEKVIRATANTKRGKLAGPEQQAEILRLVLELEAASPTRDPATSDLINGRWSLLYTGPGREGDVDWEKRTGGVEGPVLSALKPLAANTVRSKGITQVIDAPQGKVQNIAEFSLVGVDGFLNVEGTVSPAIPAEKDKSEAVRVDVAFTAFVVKVGALPRLRIPLNWISPKGWVDTTYVDEEVRVGRGDKGSVFVTVRQQQQKRR</sequence>
<dbReference type="InterPro" id="IPR039633">
    <property type="entry name" value="PAP"/>
</dbReference>
<evidence type="ECO:0000313" key="5">
    <source>
        <dbReference type="Proteomes" id="UP001465755"/>
    </source>
</evidence>
<comment type="caution">
    <text evidence="4">The sequence shown here is derived from an EMBL/GenBank/DDBJ whole genome shotgun (WGS) entry which is preliminary data.</text>
</comment>
<comment type="subcellular location">
    <subcellularLocation>
        <location evidence="1">Plastid</location>
    </subcellularLocation>
</comment>
<dbReference type="GO" id="GO:0009536">
    <property type="term" value="C:plastid"/>
    <property type="evidence" value="ECO:0007669"/>
    <property type="project" value="UniProtKB-SubCell"/>
</dbReference>
<protein>
    <recommendedName>
        <fullName evidence="3">Plastid lipid-associated protein/fibrillin conserved domain-containing protein</fullName>
    </recommendedName>
</protein>
<dbReference type="PANTHER" id="PTHR31906">
    <property type="entry name" value="PLASTID-LIPID-ASSOCIATED PROTEIN 4, CHLOROPLASTIC-RELATED"/>
    <property type="match status" value="1"/>
</dbReference>
<name>A0AAW1Q1M6_9CHLO</name>
<dbReference type="AlphaFoldDB" id="A0AAW1Q1M6"/>
<keyword evidence="5" id="KW-1185">Reference proteome</keyword>
<gene>
    <name evidence="4" type="ORF">WJX73_003488</name>
</gene>
<dbReference type="Pfam" id="PF04755">
    <property type="entry name" value="PAP_fibrillin"/>
    <property type="match status" value="1"/>
</dbReference>
<dbReference type="Proteomes" id="UP001465755">
    <property type="component" value="Unassembled WGS sequence"/>
</dbReference>
<organism evidence="4 5">
    <name type="scientific">Symbiochloris irregularis</name>
    <dbReference type="NCBI Taxonomy" id="706552"/>
    <lineage>
        <taxon>Eukaryota</taxon>
        <taxon>Viridiplantae</taxon>
        <taxon>Chlorophyta</taxon>
        <taxon>core chlorophytes</taxon>
        <taxon>Trebouxiophyceae</taxon>
        <taxon>Trebouxiales</taxon>
        <taxon>Trebouxiaceae</taxon>
        <taxon>Symbiochloris</taxon>
    </lineage>
</organism>
<evidence type="ECO:0000313" key="4">
    <source>
        <dbReference type="EMBL" id="KAK9814967.1"/>
    </source>
</evidence>
<evidence type="ECO:0000256" key="1">
    <source>
        <dbReference type="ARBA" id="ARBA00004474"/>
    </source>
</evidence>
<evidence type="ECO:0000256" key="2">
    <source>
        <dbReference type="ARBA" id="ARBA00022640"/>
    </source>
</evidence>
<accession>A0AAW1Q1M6</accession>